<dbReference type="EMBL" id="JAHUTJ010069693">
    <property type="protein sequence ID" value="MED6292008.1"/>
    <property type="molecule type" value="Genomic_DNA"/>
</dbReference>
<organism evidence="1 2">
    <name type="scientific">Characodon lateralis</name>
    <dbReference type="NCBI Taxonomy" id="208331"/>
    <lineage>
        <taxon>Eukaryota</taxon>
        <taxon>Metazoa</taxon>
        <taxon>Chordata</taxon>
        <taxon>Craniata</taxon>
        <taxon>Vertebrata</taxon>
        <taxon>Euteleostomi</taxon>
        <taxon>Actinopterygii</taxon>
        <taxon>Neopterygii</taxon>
        <taxon>Teleostei</taxon>
        <taxon>Neoteleostei</taxon>
        <taxon>Acanthomorphata</taxon>
        <taxon>Ovalentaria</taxon>
        <taxon>Atherinomorphae</taxon>
        <taxon>Cyprinodontiformes</taxon>
        <taxon>Goodeidae</taxon>
        <taxon>Characodon</taxon>
    </lineage>
</organism>
<reference evidence="1 2" key="1">
    <citation type="submission" date="2021-06" db="EMBL/GenBank/DDBJ databases">
        <authorList>
            <person name="Palmer J.M."/>
        </authorList>
    </citation>
    <scope>NUCLEOTIDE SEQUENCE [LARGE SCALE GENOMIC DNA]</scope>
    <source>
        <strain evidence="1 2">CL_MEX2019</strain>
        <tissue evidence="1">Muscle</tissue>
    </source>
</reference>
<sequence>VRSLVRLFGPTLQGHLGIAFQDLQVHSQRRGVGPEEELGFLRTEEAELFQALLQSQEEQMPCRFLLHKAAVQQCPVLAILSVCQQRTELVPCLCVWILTSVDDTTTEEATSHLSEAPQHHEWTLHDLSIIWKTLLGRRHIRVLLQGFELFQQDCPLVLVLRMFELCCDYRKFTEAKTKLLDFQRTLVAWEVSRGHPDQMCGPPQPTPFDE</sequence>
<evidence type="ECO:0000313" key="1">
    <source>
        <dbReference type="EMBL" id="MED6292008.1"/>
    </source>
</evidence>
<feature type="non-terminal residue" evidence="1">
    <location>
        <position position="1"/>
    </location>
</feature>
<dbReference type="InterPro" id="IPR028103">
    <property type="entry name" value="Spatacsin"/>
</dbReference>
<keyword evidence="2" id="KW-1185">Reference proteome</keyword>
<evidence type="ECO:0000313" key="2">
    <source>
        <dbReference type="Proteomes" id="UP001352852"/>
    </source>
</evidence>
<proteinExistence type="predicted"/>
<comment type="caution">
    <text evidence="1">The sequence shown here is derived from an EMBL/GenBank/DDBJ whole genome shotgun (WGS) entry which is preliminary data.</text>
</comment>
<name>A0ABU7EXS2_9TELE</name>
<protein>
    <submittedName>
        <fullName evidence="1">Uncharacterized protein</fullName>
    </submittedName>
</protein>
<gene>
    <name evidence="1" type="ORF">CHARACLAT_029336</name>
</gene>
<dbReference type="Proteomes" id="UP001352852">
    <property type="component" value="Unassembled WGS sequence"/>
</dbReference>
<dbReference type="PANTHER" id="PTHR13650">
    <property type="entry name" value="SPATACSIN"/>
    <property type="match status" value="1"/>
</dbReference>
<dbReference type="PANTHER" id="PTHR13650:SF0">
    <property type="entry name" value="SPATACSIN"/>
    <property type="match status" value="1"/>
</dbReference>
<accession>A0ABU7EXS2</accession>